<proteinExistence type="predicted"/>
<evidence type="ECO:0000313" key="1">
    <source>
        <dbReference type="EMBL" id="MEX0469392.1"/>
    </source>
</evidence>
<sequence>MEGMACGILTVLILILNFSFIFPSSSSCASIGGSMPRKKDFASSSSGSPGVHARTLSESEAEELSEVLTSLELENESFQFRILELMRFMEEMASEIVRLEDIILSEEASDHRVEELRCQLSIVQDELRRLHATRLMRFTYPFRKFYADLRRRHASK</sequence>
<organism evidence="1 2">
    <name type="scientific">Spiribacter pallidus</name>
    <dbReference type="NCBI Taxonomy" id="1987936"/>
    <lineage>
        <taxon>Bacteria</taxon>
        <taxon>Pseudomonadati</taxon>
        <taxon>Pseudomonadota</taxon>
        <taxon>Gammaproteobacteria</taxon>
        <taxon>Chromatiales</taxon>
        <taxon>Ectothiorhodospiraceae</taxon>
        <taxon>Spiribacter</taxon>
    </lineage>
</organism>
<evidence type="ECO:0000313" key="2">
    <source>
        <dbReference type="Proteomes" id="UP001556709"/>
    </source>
</evidence>
<name>A0ABV3TCQ3_9GAMM</name>
<comment type="caution">
    <text evidence="1">The sequence shown here is derived from an EMBL/GenBank/DDBJ whole genome shotgun (WGS) entry which is preliminary data.</text>
</comment>
<dbReference type="Proteomes" id="UP001556709">
    <property type="component" value="Unassembled WGS sequence"/>
</dbReference>
<dbReference type="RefSeq" id="WP_367973248.1">
    <property type="nucleotide sequence ID" value="NZ_JBAKFL010000003.1"/>
</dbReference>
<reference evidence="1 2" key="1">
    <citation type="submission" date="2024-02" db="EMBL/GenBank/DDBJ databases">
        <title>New especies of Spiribacter isolated from saline water.</title>
        <authorList>
            <person name="Leon M.J."/>
            <person name="De La Haba R."/>
            <person name="Sanchez-Porro C."/>
            <person name="Ventosa A."/>
        </authorList>
    </citation>
    <scope>NUCLEOTIDE SEQUENCE [LARGE SCALE GENOMIC DNA]</scope>
    <source>
        <strain evidence="2">ag22IC6-390</strain>
    </source>
</reference>
<keyword evidence="2" id="KW-1185">Reference proteome</keyword>
<gene>
    <name evidence="1" type="ORF">V6X73_06615</name>
</gene>
<dbReference type="EMBL" id="JBAKFM010000003">
    <property type="protein sequence ID" value="MEX0469392.1"/>
    <property type="molecule type" value="Genomic_DNA"/>
</dbReference>
<accession>A0ABV3TCQ3</accession>
<protein>
    <submittedName>
        <fullName evidence="1">Uncharacterized protein</fullName>
    </submittedName>
</protein>